<sequence>RRRAGVAIRYMPADSLFDRNLKKTGKGAGYLVNYAERPLWLMRGKDRAGNDLEIGHL</sequence>
<name>A0A382NSW8_9ZZZZ</name>
<evidence type="ECO:0000313" key="1">
    <source>
        <dbReference type="EMBL" id="SVC64176.1"/>
    </source>
</evidence>
<dbReference type="EMBL" id="UINC01102499">
    <property type="protein sequence ID" value="SVC64176.1"/>
    <property type="molecule type" value="Genomic_DNA"/>
</dbReference>
<accession>A0A382NSW8</accession>
<organism evidence="1">
    <name type="scientific">marine metagenome</name>
    <dbReference type="NCBI Taxonomy" id="408172"/>
    <lineage>
        <taxon>unclassified sequences</taxon>
        <taxon>metagenomes</taxon>
        <taxon>ecological metagenomes</taxon>
    </lineage>
</organism>
<feature type="non-terminal residue" evidence="1">
    <location>
        <position position="1"/>
    </location>
</feature>
<protein>
    <submittedName>
        <fullName evidence="1">Uncharacterized protein</fullName>
    </submittedName>
</protein>
<reference evidence="1" key="1">
    <citation type="submission" date="2018-05" db="EMBL/GenBank/DDBJ databases">
        <authorList>
            <person name="Lanie J.A."/>
            <person name="Ng W.-L."/>
            <person name="Kazmierczak K.M."/>
            <person name="Andrzejewski T.M."/>
            <person name="Davidsen T.M."/>
            <person name="Wayne K.J."/>
            <person name="Tettelin H."/>
            <person name="Glass J.I."/>
            <person name="Rusch D."/>
            <person name="Podicherti R."/>
            <person name="Tsui H.-C.T."/>
            <person name="Winkler M.E."/>
        </authorList>
    </citation>
    <scope>NUCLEOTIDE SEQUENCE</scope>
</reference>
<proteinExistence type="predicted"/>
<dbReference type="AlphaFoldDB" id="A0A382NSW8"/>
<gene>
    <name evidence="1" type="ORF">METZ01_LOCUS317030</name>
</gene>